<evidence type="ECO:0000313" key="1">
    <source>
        <dbReference type="EMBL" id="ORA66557.1"/>
    </source>
</evidence>
<name>A0A1X0D2E2_MYCHE</name>
<evidence type="ECO:0000313" key="2">
    <source>
        <dbReference type="Proteomes" id="UP000192566"/>
    </source>
</evidence>
<protein>
    <submittedName>
        <fullName evidence="1">Uncharacterized protein</fullName>
    </submittedName>
</protein>
<accession>A0A1X0D2E2</accession>
<gene>
    <name evidence="1" type="ORF">BST25_23145</name>
</gene>
<dbReference type="EMBL" id="MVHR01000075">
    <property type="protein sequence ID" value="ORA66557.1"/>
    <property type="molecule type" value="Genomic_DNA"/>
</dbReference>
<dbReference type="AlphaFoldDB" id="A0A1X0D2E2"/>
<dbReference type="Proteomes" id="UP000192566">
    <property type="component" value="Unassembled WGS sequence"/>
</dbReference>
<proteinExistence type="predicted"/>
<keyword evidence="2" id="KW-1185">Reference proteome</keyword>
<sequence>MIALTPAVSNDLAADIQHSMTDLQQRAVELTDYVANPIQDWITTFQAAGVNLSSLYAQFQQHPFVLSQQLAANLLHYGASYVKPYQTAANAAVGYFLGTAAKAGSADFIPQIYTGLTDLAAGNFAAGIPALTNSIWVSTAVGVLQPLEAIPQILNPITQNLANATSYMTVTGIANIAGYFADHFPAVLFGPIGVGVQNVYNSLVAGDPLGAVINAIDIPALVTNSLLNGTVNARTGLYSGGLLSDGSAGFLNYLITVTPQGLAKVMVAPNAQNILGGGSLAFQAGYLGNVLATGFPTPQIAFDNLLNVIRTYAGIPSAAAAAAANGSGFAALAPAASSAMAGLSTGLPGLSAGVLKAFDPAAVTNIAASLGPSLAAEVAGSLGANLAGSLATTLSVDLSKMALHILSAL</sequence>
<dbReference type="STRING" id="53376.BST25_23145"/>
<reference evidence="1 2" key="1">
    <citation type="submission" date="2017-02" db="EMBL/GenBank/DDBJ databases">
        <title>The new phylogeny of genus Mycobacterium.</title>
        <authorList>
            <person name="Tortoli E."/>
            <person name="Trovato A."/>
            <person name="Cirillo D.M."/>
        </authorList>
    </citation>
    <scope>NUCLEOTIDE SEQUENCE [LARGE SCALE GENOMIC DNA]</scope>
    <source>
        <strain evidence="1 2">DSM 44471</strain>
    </source>
</reference>
<comment type="caution">
    <text evidence="1">The sequence shown here is derived from an EMBL/GenBank/DDBJ whole genome shotgun (WGS) entry which is preliminary data.</text>
</comment>
<organism evidence="1 2">
    <name type="scientific">Mycobacterium heidelbergense</name>
    <dbReference type="NCBI Taxonomy" id="53376"/>
    <lineage>
        <taxon>Bacteria</taxon>
        <taxon>Bacillati</taxon>
        <taxon>Actinomycetota</taxon>
        <taxon>Actinomycetes</taxon>
        <taxon>Mycobacteriales</taxon>
        <taxon>Mycobacteriaceae</taxon>
        <taxon>Mycobacterium</taxon>
        <taxon>Mycobacterium simiae complex</taxon>
    </lineage>
</organism>